<dbReference type="Gene3D" id="1.10.150.170">
    <property type="entry name" value="Putative methyltransferase TM0872, insert domain"/>
    <property type="match status" value="1"/>
</dbReference>
<feature type="binding site" evidence="6">
    <location>
        <position position="85"/>
    </location>
    <ligand>
        <name>S-adenosyl-L-methionine</name>
        <dbReference type="ChEBI" id="CHEBI:59789"/>
    </ligand>
</feature>
<dbReference type="HAMAP" id="MF_01007">
    <property type="entry name" value="16SrRNA_methyltr_H"/>
    <property type="match status" value="1"/>
</dbReference>
<feature type="region of interest" description="Disordered" evidence="7">
    <location>
        <begin position="282"/>
        <end position="327"/>
    </location>
</feature>
<sequence length="327" mass="35111">MTATDVHQAAGHLPVMLPEVLEALAPRDGGVYLDGTFGRGGYARAILEAASCRLIGLDRDPAAIAAGRAMEQEFAGRLRLVEGCFGELDRLSGEAALDGVALDLGVSSPQLDEAERGFSFRSDGPLDMRMGTTGPSAADVVNEAEEAQLSDVFWHLGEERRARAVARAIVAARREAPITRTLQLAEIIRRVVKPSADGIDPATRSFQALRLYVNDELGELERGLAAAERVLAAGGRLAVVSFHSLEDRIVKTFLRERSGAAPRGSRHLPAVEARAPSFELLHRSARKPSVEESRRNPRARSARLRAAERTAAPAWSRPGVSAEEGSA</sequence>
<dbReference type="Pfam" id="PF01795">
    <property type="entry name" value="Methyltransf_5"/>
    <property type="match status" value="1"/>
</dbReference>
<dbReference type="SUPFAM" id="SSF81799">
    <property type="entry name" value="Putative methyltransferase TM0872, insert domain"/>
    <property type="match status" value="1"/>
</dbReference>
<feature type="binding site" evidence="6">
    <location>
        <position position="58"/>
    </location>
    <ligand>
        <name>S-adenosyl-L-methionine</name>
        <dbReference type="ChEBI" id="CHEBI:59789"/>
    </ligand>
</feature>
<proteinExistence type="inferred from homology"/>
<name>A0ABT5YR58_9PROT</name>
<feature type="binding site" evidence="6">
    <location>
        <begin position="40"/>
        <end position="42"/>
    </location>
    <ligand>
        <name>S-adenosyl-L-methionine</name>
        <dbReference type="ChEBI" id="CHEBI:59789"/>
    </ligand>
</feature>
<accession>A0ABT5YR58</accession>
<dbReference type="InterPro" id="IPR029063">
    <property type="entry name" value="SAM-dependent_MTases_sf"/>
</dbReference>
<evidence type="ECO:0000313" key="8">
    <source>
        <dbReference type="EMBL" id="MDF2097225.1"/>
    </source>
</evidence>
<comment type="subcellular location">
    <subcellularLocation>
        <location evidence="6">Cytoplasm</location>
    </subcellularLocation>
</comment>
<dbReference type="GO" id="GO:0032259">
    <property type="term" value="P:methylation"/>
    <property type="evidence" value="ECO:0007669"/>
    <property type="project" value="UniProtKB-KW"/>
</dbReference>
<dbReference type="SUPFAM" id="SSF53335">
    <property type="entry name" value="S-adenosyl-L-methionine-dependent methyltransferases"/>
    <property type="match status" value="1"/>
</dbReference>
<comment type="similarity">
    <text evidence="1 6">Belongs to the methyltransferase superfamily. RsmH family.</text>
</comment>
<dbReference type="RefSeq" id="WP_275824004.1">
    <property type="nucleotide sequence ID" value="NZ_JARHUD010000010.1"/>
</dbReference>
<feature type="binding site" evidence="6">
    <location>
        <position position="103"/>
    </location>
    <ligand>
        <name>S-adenosyl-L-methionine</name>
        <dbReference type="ChEBI" id="CHEBI:59789"/>
    </ligand>
</feature>
<comment type="function">
    <text evidence="6">Specifically methylates the N4 position of cytidine in position 1402 (C1402) of 16S rRNA.</text>
</comment>
<comment type="catalytic activity">
    <reaction evidence="6">
        <text>cytidine(1402) in 16S rRNA + S-adenosyl-L-methionine = N(4)-methylcytidine(1402) in 16S rRNA + S-adenosyl-L-homocysteine + H(+)</text>
        <dbReference type="Rhea" id="RHEA:42928"/>
        <dbReference type="Rhea" id="RHEA-COMP:10286"/>
        <dbReference type="Rhea" id="RHEA-COMP:10287"/>
        <dbReference type="ChEBI" id="CHEBI:15378"/>
        <dbReference type="ChEBI" id="CHEBI:57856"/>
        <dbReference type="ChEBI" id="CHEBI:59789"/>
        <dbReference type="ChEBI" id="CHEBI:74506"/>
        <dbReference type="ChEBI" id="CHEBI:82748"/>
        <dbReference type="EC" id="2.1.1.199"/>
    </reaction>
</comment>
<evidence type="ECO:0000256" key="4">
    <source>
        <dbReference type="ARBA" id="ARBA00022679"/>
    </source>
</evidence>
<keyword evidence="5 6" id="KW-0949">S-adenosyl-L-methionine</keyword>
<evidence type="ECO:0000313" key="9">
    <source>
        <dbReference type="Proteomes" id="UP001215503"/>
    </source>
</evidence>
<keyword evidence="4 6" id="KW-0808">Transferase</keyword>
<dbReference type="Proteomes" id="UP001215503">
    <property type="component" value="Unassembled WGS sequence"/>
</dbReference>
<evidence type="ECO:0000256" key="7">
    <source>
        <dbReference type="SAM" id="MobiDB-lite"/>
    </source>
</evidence>
<protein>
    <recommendedName>
        <fullName evidence="6">Ribosomal RNA small subunit methyltransferase H</fullName>
        <ecNumber evidence="6">2.1.1.199</ecNumber>
    </recommendedName>
    <alternativeName>
        <fullName evidence="6">16S rRNA m(4)C1402 methyltransferase</fullName>
    </alternativeName>
    <alternativeName>
        <fullName evidence="6">rRNA (cytosine-N(4)-)-methyltransferase RsmH</fullName>
    </alternativeName>
</protein>
<keyword evidence="9" id="KW-1185">Reference proteome</keyword>
<gene>
    <name evidence="6 8" type="primary">rsmH</name>
    <name evidence="8" type="ORF">P2G67_14690</name>
</gene>
<keyword evidence="3 6" id="KW-0489">Methyltransferase</keyword>
<keyword evidence="2 6" id="KW-0698">rRNA processing</keyword>
<dbReference type="InterPro" id="IPR002903">
    <property type="entry name" value="RsmH"/>
</dbReference>
<evidence type="ECO:0000256" key="3">
    <source>
        <dbReference type="ARBA" id="ARBA00022603"/>
    </source>
</evidence>
<evidence type="ECO:0000256" key="5">
    <source>
        <dbReference type="ARBA" id="ARBA00022691"/>
    </source>
</evidence>
<dbReference type="PANTHER" id="PTHR11265">
    <property type="entry name" value="S-ADENOSYL-METHYLTRANSFERASE MRAW"/>
    <property type="match status" value="1"/>
</dbReference>
<evidence type="ECO:0000256" key="1">
    <source>
        <dbReference type="ARBA" id="ARBA00010396"/>
    </source>
</evidence>
<dbReference type="Gene3D" id="3.40.50.150">
    <property type="entry name" value="Vaccinia Virus protein VP39"/>
    <property type="match status" value="1"/>
</dbReference>
<dbReference type="PIRSF" id="PIRSF004486">
    <property type="entry name" value="MraW"/>
    <property type="match status" value="1"/>
</dbReference>
<dbReference type="EMBL" id="JARHUD010000010">
    <property type="protein sequence ID" value="MDF2097225.1"/>
    <property type="molecule type" value="Genomic_DNA"/>
</dbReference>
<dbReference type="NCBIfam" id="TIGR00006">
    <property type="entry name" value="16S rRNA (cytosine(1402)-N(4))-methyltransferase RsmH"/>
    <property type="match status" value="1"/>
</dbReference>
<feature type="binding site" evidence="6">
    <location>
        <position position="110"/>
    </location>
    <ligand>
        <name>S-adenosyl-L-methionine</name>
        <dbReference type="ChEBI" id="CHEBI:59789"/>
    </ligand>
</feature>
<dbReference type="PANTHER" id="PTHR11265:SF0">
    <property type="entry name" value="12S RRNA N4-METHYLCYTIDINE METHYLTRANSFERASE"/>
    <property type="match status" value="1"/>
</dbReference>
<comment type="caution">
    <text evidence="8">The sequence shown here is derived from an EMBL/GenBank/DDBJ whole genome shotgun (WGS) entry which is preliminary data.</text>
</comment>
<dbReference type="EC" id="2.1.1.199" evidence="6"/>
<evidence type="ECO:0000256" key="6">
    <source>
        <dbReference type="HAMAP-Rule" id="MF_01007"/>
    </source>
</evidence>
<reference evidence="8 9" key="1">
    <citation type="submission" date="2023-03" db="EMBL/GenBank/DDBJ databases">
        <title>Fodinicurvata sp. CAU 1616 isolated from sea sendiment.</title>
        <authorList>
            <person name="Kim W."/>
        </authorList>
    </citation>
    <scope>NUCLEOTIDE SEQUENCE [LARGE SCALE GENOMIC DNA]</scope>
    <source>
        <strain evidence="8 9">CAU 1616</strain>
    </source>
</reference>
<organism evidence="8 9">
    <name type="scientific">Aquibaculum arenosum</name>
    <dbReference type="NCBI Taxonomy" id="3032591"/>
    <lineage>
        <taxon>Bacteria</taxon>
        <taxon>Pseudomonadati</taxon>
        <taxon>Pseudomonadota</taxon>
        <taxon>Alphaproteobacteria</taxon>
        <taxon>Rhodospirillales</taxon>
        <taxon>Rhodovibrionaceae</taxon>
        <taxon>Aquibaculum</taxon>
    </lineage>
</organism>
<evidence type="ECO:0000256" key="2">
    <source>
        <dbReference type="ARBA" id="ARBA00022552"/>
    </source>
</evidence>
<dbReference type="GO" id="GO:0008168">
    <property type="term" value="F:methyltransferase activity"/>
    <property type="evidence" value="ECO:0007669"/>
    <property type="project" value="UniProtKB-KW"/>
</dbReference>
<keyword evidence="6" id="KW-0963">Cytoplasm</keyword>
<dbReference type="InterPro" id="IPR023397">
    <property type="entry name" value="SAM-dep_MeTrfase_MraW_recog"/>
</dbReference>